<organism evidence="2 3">
    <name type="scientific">Peronospora matthiolae</name>
    <dbReference type="NCBI Taxonomy" id="2874970"/>
    <lineage>
        <taxon>Eukaryota</taxon>
        <taxon>Sar</taxon>
        <taxon>Stramenopiles</taxon>
        <taxon>Oomycota</taxon>
        <taxon>Peronosporomycetes</taxon>
        <taxon>Peronosporales</taxon>
        <taxon>Peronosporaceae</taxon>
        <taxon>Peronospora</taxon>
    </lineage>
</organism>
<dbReference type="Pfam" id="PF03031">
    <property type="entry name" value="NIF"/>
    <property type="match status" value="1"/>
</dbReference>
<gene>
    <name evidence="2" type="ORF">PM001_LOCUS5646</name>
</gene>
<evidence type="ECO:0000313" key="3">
    <source>
        <dbReference type="Proteomes" id="UP001162060"/>
    </source>
</evidence>
<dbReference type="Gene3D" id="3.40.50.1000">
    <property type="entry name" value="HAD superfamily/HAD-like"/>
    <property type="match status" value="1"/>
</dbReference>
<feature type="domain" description="FCP1 homology" evidence="1">
    <location>
        <begin position="114"/>
        <end position="272"/>
    </location>
</feature>
<evidence type="ECO:0000259" key="1">
    <source>
        <dbReference type="PROSITE" id="PS50969"/>
    </source>
</evidence>
<protein>
    <recommendedName>
        <fullName evidence="1">FCP1 homology domain-containing protein</fullName>
    </recommendedName>
</protein>
<dbReference type="EMBL" id="CAKLBY020000046">
    <property type="protein sequence ID" value="CAK7917680.1"/>
    <property type="molecule type" value="Genomic_DNA"/>
</dbReference>
<dbReference type="InterPro" id="IPR050365">
    <property type="entry name" value="TIM50"/>
</dbReference>
<dbReference type="PROSITE" id="PS50969">
    <property type="entry name" value="FCP1"/>
    <property type="match status" value="1"/>
</dbReference>
<dbReference type="InterPro" id="IPR011948">
    <property type="entry name" value="Dullard_phosphatase"/>
</dbReference>
<reference evidence="2" key="1">
    <citation type="submission" date="2024-01" db="EMBL/GenBank/DDBJ databases">
        <authorList>
            <person name="Webb A."/>
        </authorList>
    </citation>
    <scope>NUCLEOTIDE SEQUENCE</scope>
    <source>
        <strain evidence="2">Pm1</strain>
    </source>
</reference>
<dbReference type="SUPFAM" id="SSF56784">
    <property type="entry name" value="HAD-like"/>
    <property type="match status" value="1"/>
</dbReference>
<comment type="caution">
    <text evidence="2">The sequence shown here is derived from an EMBL/GenBank/DDBJ whole genome shotgun (WGS) entry which is preliminary data.</text>
</comment>
<proteinExistence type="predicted"/>
<dbReference type="SMART" id="SM00577">
    <property type="entry name" value="CPDc"/>
    <property type="match status" value="1"/>
</dbReference>
<dbReference type="Proteomes" id="UP001162060">
    <property type="component" value="Unassembled WGS sequence"/>
</dbReference>
<sequence>MTSPSPRKQLVDLNPIDPLSNIAHQVDKISKQQPVVVGGCRIAFEAFPASRGQRQGIFCDLIAHISVALGIYAQKQPIFGKKRQDYSSLTKEAGATLGTVDDRCKSVLPPVLLKDVGKKCLVLDLDETLVHSSFKPTKYPHVAVPVEIDGVFYLVHMCKRPGVKEFLIEMSKCYEIVVYTASLRKYADPLLDEIDSEGVIRYRLYREHCVQYKGGYVKDLSVLNRSLSQTIIIDNAPMSYTLHPQNAIGVTGFIDDPNDSELGSISRFLTTIRSVGDVRDHLDMWDANY</sequence>
<dbReference type="InterPro" id="IPR004274">
    <property type="entry name" value="FCP1_dom"/>
</dbReference>
<dbReference type="InterPro" id="IPR036412">
    <property type="entry name" value="HAD-like_sf"/>
</dbReference>
<evidence type="ECO:0000313" key="2">
    <source>
        <dbReference type="EMBL" id="CAK7917680.1"/>
    </source>
</evidence>
<dbReference type="FunFam" id="3.40.50.1000:FF:000093">
    <property type="entry name" value="NLI interacting factor-like phosphatase family protein"/>
    <property type="match status" value="1"/>
</dbReference>
<dbReference type="NCBIfam" id="TIGR02251">
    <property type="entry name" value="HIF-SF_euk"/>
    <property type="match status" value="1"/>
</dbReference>
<accession>A0AAV1TDC3</accession>
<dbReference type="AlphaFoldDB" id="A0AAV1TDC3"/>
<dbReference type="PANTHER" id="PTHR12210">
    <property type="entry name" value="DULLARD PROTEIN PHOSPHATASE"/>
    <property type="match status" value="1"/>
</dbReference>
<dbReference type="InterPro" id="IPR023214">
    <property type="entry name" value="HAD_sf"/>
</dbReference>
<name>A0AAV1TDC3_9STRA</name>
<dbReference type="CDD" id="cd07521">
    <property type="entry name" value="HAD_FCP1-like"/>
    <property type="match status" value="1"/>
</dbReference>
<dbReference type="GO" id="GO:0016791">
    <property type="term" value="F:phosphatase activity"/>
    <property type="evidence" value="ECO:0007669"/>
    <property type="project" value="InterPro"/>
</dbReference>